<accession>A0A9Q3D510</accession>
<protein>
    <submittedName>
        <fullName evidence="1">Uncharacterized protein</fullName>
    </submittedName>
</protein>
<evidence type="ECO:0000313" key="2">
    <source>
        <dbReference type="Proteomes" id="UP000765509"/>
    </source>
</evidence>
<dbReference type="Proteomes" id="UP000765509">
    <property type="component" value="Unassembled WGS sequence"/>
</dbReference>
<sequence length="101" mass="11620">MALNAATSKEDALVTFLRIEIVFLSSEFYIRRRGAKLRWSTALLHLLLVESTPDQYQGTNNQTRTCIMPCVGTRKLIPWDSLLQKVDRLTQSVDYFKPSSR</sequence>
<gene>
    <name evidence="1" type="ORF">O181_035213</name>
</gene>
<comment type="caution">
    <text evidence="1">The sequence shown here is derived from an EMBL/GenBank/DDBJ whole genome shotgun (WGS) entry which is preliminary data.</text>
</comment>
<dbReference type="EMBL" id="AVOT02013128">
    <property type="protein sequence ID" value="MBW0495498.1"/>
    <property type="molecule type" value="Genomic_DNA"/>
</dbReference>
<proteinExistence type="predicted"/>
<reference evidence="1" key="1">
    <citation type="submission" date="2021-03" db="EMBL/GenBank/DDBJ databases">
        <title>Draft genome sequence of rust myrtle Austropuccinia psidii MF-1, a brazilian biotype.</title>
        <authorList>
            <person name="Quecine M.C."/>
            <person name="Pachon D.M.R."/>
            <person name="Bonatelli M.L."/>
            <person name="Correr F.H."/>
            <person name="Franceschini L.M."/>
            <person name="Leite T.F."/>
            <person name="Margarido G.R.A."/>
            <person name="Almeida C.A."/>
            <person name="Ferrarezi J.A."/>
            <person name="Labate C.A."/>
        </authorList>
    </citation>
    <scope>NUCLEOTIDE SEQUENCE</scope>
    <source>
        <strain evidence="1">MF-1</strain>
    </source>
</reference>
<name>A0A9Q3D510_9BASI</name>
<organism evidence="1 2">
    <name type="scientific">Austropuccinia psidii MF-1</name>
    <dbReference type="NCBI Taxonomy" id="1389203"/>
    <lineage>
        <taxon>Eukaryota</taxon>
        <taxon>Fungi</taxon>
        <taxon>Dikarya</taxon>
        <taxon>Basidiomycota</taxon>
        <taxon>Pucciniomycotina</taxon>
        <taxon>Pucciniomycetes</taxon>
        <taxon>Pucciniales</taxon>
        <taxon>Sphaerophragmiaceae</taxon>
        <taxon>Austropuccinia</taxon>
    </lineage>
</organism>
<evidence type="ECO:0000313" key="1">
    <source>
        <dbReference type="EMBL" id="MBW0495498.1"/>
    </source>
</evidence>
<dbReference type="AlphaFoldDB" id="A0A9Q3D510"/>
<keyword evidence="2" id="KW-1185">Reference proteome</keyword>